<keyword evidence="2" id="KW-1185">Reference proteome</keyword>
<evidence type="ECO:0000313" key="2">
    <source>
        <dbReference type="Proteomes" id="UP000031668"/>
    </source>
</evidence>
<reference evidence="1 2" key="1">
    <citation type="journal article" date="2014" name="Genome Biol. Evol.">
        <title>The genome of the myxosporean Thelohanellus kitauei shows adaptations to nutrient acquisition within its fish host.</title>
        <authorList>
            <person name="Yang Y."/>
            <person name="Xiong J."/>
            <person name="Zhou Z."/>
            <person name="Huo F."/>
            <person name="Miao W."/>
            <person name="Ran C."/>
            <person name="Liu Y."/>
            <person name="Zhang J."/>
            <person name="Feng J."/>
            <person name="Wang M."/>
            <person name="Wang M."/>
            <person name="Wang L."/>
            <person name="Yao B."/>
        </authorList>
    </citation>
    <scope>NUCLEOTIDE SEQUENCE [LARGE SCALE GENOMIC DNA]</scope>
    <source>
        <strain evidence="1">Wuqing</strain>
    </source>
</reference>
<dbReference type="InterPro" id="IPR050951">
    <property type="entry name" value="Retrovirus_Pol_polyprotein"/>
</dbReference>
<dbReference type="EMBL" id="JWZT01005346">
    <property type="protein sequence ID" value="KII61305.1"/>
    <property type="molecule type" value="Genomic_DNA"/>
</dbReference>
<proteinExistence type="predicted"/>
<evidence type="ECO:0000313" key="1">
    <source>
        <dbReference type="EMBL" id="KII61305.1"/>
    </source>
</evidence>
<sequence>MTVHECGSPIVPIRKYGSAKLHICGDYSAFVNKYLDEYRYPIPSVDDLLRQLKRYHYFTKVNLANAYNQIRLSPDIQKRLAICTHRGVFFFKRDFRSALSRLLDISRRYCPKLLLAFKM</sequence>
<organism evidence="1 2">
    <name type="scientific">Thelohanellus kitauei</name>
    <name type="common">Myxosporean</name>
    <dbReference type="NCBI Taxonomy" id="669202"/>
    <lineage>
        <taxon>Eukaryota</taxon>
        <taxon>Metazoa</taxon>
        <taxon>Cnidaria</taxon>
        <taxon>Myxozoa</taxon>
        <taxon>Myxosporea</taxon>
        <taxon>Bivalvulida</taxon>
        <taxon>Platysporina</taxon>
        <taxon>Myxobolidae</taxon>
        <taxon>Thelohanellus</taxon>
    </lineage>
</organism>
<dbReference type="Proteomes" id="UP000031668">
    <property type="component" value="Unassembled WGS sequence"/>
</dbReference>
<keyword evidence="1" id="KW-0548">Nucleotidyltransferase</keyword>
<dbReference type="AlphaFoldDB" id="A0A0C2M2J7"/>
<gene>
    <name evidence="1" type="ORF">RF11_06469</name>
</gene>
<keyword evidence="1" id="KW-0808">Transferase</keyword>
<dbReference type="Gene3D" id="3.10.10.10">
    <property type="entry name" value="HIV Type 1 Reverse Transcriptase, subunit A, domain 1"/>
    <property type="match status" value="1"/>
</dbReference>
<dbReference type="SUPFAM" id="SSF56672">
    <property type="entry name" value="DNA/RNA polymerases"/>
    <property type="match status" value="1"/>
</dbReference>
<dbReference type="PANTHER" id="PTHR37984:SF5">
    <property type="entry name" value="PROTEIN NYNRIN-LIKE"/>
    <property type="match status" value="1"/>
</dbReference>
<dbReference type="InterPro" id="IPR043502">
    <property type="entry name" value="DNA/RNA_pol_sf"/>
</dbReference>
<dbReference type="PANTHER" id="PTHR37984">
    <property type="entry name" value="PROTEIN CBG26694"/>
    <property type="match status" value="1"/>
</dbReference>
<accession>A0A0C2M2J7</accession>
<dbReference type="GO" id="GO:0003964">
    <property type="term" value="F:RNA-directed DNA polymerase activity"/>
    <property type="evidence" value="ECO:0007669"/>
    <property type="project" value="UniProtKB-KW"/>
</dbReference>
<dbReference type="InterPro" id="IPR043128">
    <property type="entry name" value="Rev_trsase/Diguanyl_cyclase"/>
</dbReference>
<name>A0A0C2M2J7_THEKT</name>
<comment type="caution">
    <text evidence="1">The sequence shown here is derived from an EMBL/GenBank/DDBJ whole genome shotgun (WGS) entry which is preliminary data.</text>
</comment>
<protein>
    <submittedName>
        <fullName evidence="1">RNA-directed DNA polymerase</fullName>
    </submittedName>
</protein>
<keyword evidence="1" id="KW-0695">RNA-directed DNA polymerase</keyword>
<dbReference type="OrthoDB" id="6130485at2759"/>
<dbReference type="Gene3D" id="3.30.70.270">
    <property type="match status" value="1"/>
</dbReference>